<keyword evidence="3" id="KW-1185">Reference proteome</keyword>
<dbReference type="SUPFAM" id="SSF48371">
    <property type="entry name" value="ARM repeat"/>
    <property type="match status" value="1"/>
</dbReference>
<dbReference type="Proteomes" id="UP001237642">
    <property type="component" value="Unassembled WGS sequence"/>
</dbReference>
<gene>
    <name evidence="2" type="ORF">POM88_004950</name>
</gene>
<dbReference type="Pfam" id="PF04078">
    <property type="entry name" value="Rcd1"/>
    <property type="match status" value="1"/>
</dbReference>
<protein>
    <submittedName>
        <fullName evidence="2">Uncharacterized protein</fullName>
    </submittedName>
</protein>
<dbReference type="GO" id="GO:0006402">
    <property type="term" value="P:mRNA catabolic process"/>
    <property type="evidence" value="ECO:0007669"/>
    <property type="project" value="InterPro"/>
</dbReference>
<comment type="caution">
    <text evidence="2">The sequence shown here is derived from an EMBL/GenBank/DDBJ whole genome shotgun (WGS) entry which is preliminary data.</text>
</comment>
<dbReference type="InterPro" id="IPR011989">
    <property type="entry name" value="ARM-like"/>
</dbReference>
<evidence type="ECO:0000313" key="3">
    <source>
        <dbReference type="Proteomes" id="UP001237642"/>
    </source>
</evidence>
<dbReference type="AlphaFoldDB" id="A0AAD8N869"/>
<dbReference type="InterPro" id="IPR007216">
    <property type="entry name" value="CNOT9"/>
</dbReference>
<organism evidence="2 3">
    <name type="scientific">Heracleum sosnowskyi</name>
    <dbReference type="NCBI Taxonomy" id="360622"/>
    <lineage>
        <taxon>Eukaryota</taxon>
        <taxon>Viridiplantae</taxon>
        <taxon>Streptophyta</taxon>
        <taxon>Embryophyta</taxon>
        <taxon>Tracheophyta</taxon>
        <taxon>Spermatophyta</taxon>
        <taxon>Magnoliopsida</taxon>
        <taxon>eudicotyledons</taxon>
        <taxon>Gunneridae</taxon>
        <taxon>Pentapetalae</taxon>
        <taxon>asterids</taxon>
        <taxon>campanulids</taxon>
        <taxon>Apiales</taxon>
        <taxon>Apiaceae</taxon>
        <taxon>Apioideae</taxon>
        <taxon>apioid superclade</taxon>
        <taxon>Tordylieae</taxon>
        <taxon>Tordyliinae</taxon>
        <taxon>Heracleum</taxon>
    </lineage>
</organism>
<accession>A0AAD8N869</accession>
<evidence type="ECO:0000313" key="2">
    <source>
        <dbReference type="EMBL" id="KAK1405345.1"/>
    </source>
</evidence>
<dbReference type="EMBL" id="JAUIZM010000001">
    <property type="protein sequence ID" value="KAK1405345.1"/>
    <property type="molecule type" value="Genomic_DNA"/>
</dbReference>
<dbReference type="Gene3D" id="1.25.10.10">
    <property type="entry name" value="Leucine-rich Repeat Variant"/>
    <property type="match status" value="1"/>
</dbReference>
<dbReference type="InterPro" id="IPR016024">
    <property type="entry name" value="ARM-type_fold"/>
</dbReference>
<sequence>MANQGDLISVTGNSSVNEWQPAQVALLAHWPSDILKGGLANNPSKSYFSEPAMTDSRVDPAEINWPSATVEQLIHLLHVPYLRQHALSHLCQKRESCEELAVLLWHSSKGVSILVEEVKSTAWKLFSRSFTITEFTRACQAITLLQCLASQRETKLVFLTTKVTDALHLFLVDMNCEEHTLFLRNASLRVMAALLEADDPAVPHAIDHFLEKNLIALFLRSMEYGDLHSQWTATFIVSKILMHEEGLSYISTEAEPFFKVIRAYAAVVESMGNAPPIHLLDNIIQTYLRMLEVQRARDALQNHLPWKLWTPMFAEAVAHEAETAQKLQLLLCTISQIQWGGVAPSNDFLQALSSRHHMIA</sequence>
<reference evidence="2" key="2">
    <citation type="submission" date="2023-05" db="EMBL/GenBank/DDBJ databases">
        <authorList>
            <person name="Schelkunov M.I."/>
        </authorList>
    </citation>
    <scope>NUCLEOTIDE SEQUENCE</scope>
    <source>
        <strain evidence="2">Hsosn_3</strain>
        <tissue evidence="2">Leaf</tissue>
    </source>
</reference>
<evidence type="ECO:0000256" key="1">
    <source>
        <dbReference type="ARBA" id="ARBA00006385"/>
    </source>
</evidence>
<dbReference type="PANTHER" id="PTHR12262">
    <property type="entry name" value="CCR4-NOT TRANSCRIPTION COMPLEX SUBUNIT 9"/>
    <property type="match status" value="1"/>
</dbReference>
<reference evidence="2" key="1">
    <citation type="submission" date="2023-02" db="EMBL/GenBank/DDBJ databases">
        <title>Genome of toxic invasive species Heracleum sosnowskyi carries increased number of genes despite the absence of recent whole-genome duplications.</title>
        <authorList>
            <person name="Schelkunov M."/>
            <person name="Shtratnikova V."/>
            <person name="Makarenko M."/>
            <person name="Klepikova A."/>
            <person name="Omelchenko D."/>
            <person name="Novikova G."/>
            <person name="Obukhova E."/>
            <person name="Bogdanov V."/>
            <person name="Penin A."/>
            <person name="Logacheva M."/>
        </authorList>
    </citation>
    <scope>NUCLEOTIDE SEQUENCE</scope>
    <source>
        <strain evidence="2">Hsosn_3</strain>
        <tissue evidence="2">Leaf</tissue>
    </source>
</reference>
<dbReference type="GO" id="GO:0030014">
    <property type="term" value="C:CCR4-NOT complex"/>
    <property type="evidence" value="ECO:0007669"/>
    <property type="project" value="InterPro"/>
</dbReference>
<name>A0AAD8N869_9APIA</name>
<comment type="similarity">
    <text evidence="1">Belongs to the CNOT9 family.</text>
</comment>
<proteinExistence type="inferred from homology"/>